<keyword evidence="3" id="KW-0472">Membrane</keyword>
<keyword evidence="3" id="KW-0812">Transmembrane</keyword>
<gene>
    <name evidence="4" type="ORF">EYC84_004530</name>
</gene>
<feature type="region of interest" description="Disordered" evidence="2">
    <location>
        <begin position="2306"/>
        <end position="2341"/>
    </location>
</feature>
<feature type="compositionally biased region" description="Basic and acidic residues" evidence="2">
    <location>
        <begin position="2416"/>
        <end position="2426"/>
    </location>
</feature>
<feature type="compositionally biased region" description="Polar residues" evidence="2">
    <location>
        <begin position="2460"/>
        <end position="2473"/>
    </location>
</feature>
<feature type="compositionally biased region" description="Polar residues" evidence="2">
    <location>
        <begin position="333"/>
        <end position="344"/>
    </location>
</feature>
<feature type="compositionally biased region" description="Polar residues" evidence="2">
    <location>
        <begin position="2498"/>
        <end position="2517"/>
    </location>
</feature>
<feature type="compositionally biased region" description="Acidic residues" evidence="2">
    <location>
        <begin position="2427"/>
        <end position="2448"/>
    </location>
</feature>
<evidence type="ECO:0000256" key="3">
    <source>
        <dbReference type="SAM" id="Phobius"/>
    </source>
</evidence>
<evidence type="ECO:0000313" key="5">
    <source>
        <dbReference type="Proteomes" id="UP000322873"/>
    </source>
</evidence>
<evidence type="ECO:0000256" key="1">
    <source>
        <dbReference type="SAM" id="Coils"/>
    </source>
</evidence>
<feature type="compositionally biased region" description="Basic and acidic residues" evidence="2">
    <location>
        <begin position="153"/>
        <end position="175"/>
    </location>
</feature>
<feature type="compositionally biased region" description="Acidic residues" evidence="2">
    <location>
        <begin position="2485"/>
        <end position="2497"/>
    </location>
</feature>
<feature type="transmembrane region" description="Helical" evidence="3">
    <location>
        <begin position="2566"/>
        <end position="2586"/>
    </location>
</feature>
<dbReference type="PANTHER" id="PTHR18976:SF34">
    <property type="entry name" value="LIPID-BINDING PROTEIN"/>
    <property type="match status" value="1"/>
</dbReference>
<accession>A0A5M9K0N5</accession>
<keyword evidence="3" id="KW-1133">Transmembrane helix</keyword>
<feature type="compositionally biased region" description="Polar residues" evidence="2">
    <location>
        <begin position="237"/>
        <end position="249"/>
    </location>
</feature>
<feature type="compositionally biased region" description="Polar residues" evidence="2">
    <location>
        <begin position="2376"/>
        <end position="2411"/>
    </location>
</feature>
<sequence>MPSSEREASRDGDRLALVHRNSAQSISSIDCSRAIVPMWDSSDPERAPPPLPMNPSSPSVSSRGTSAAIKSAHAALTERARDNTYTMNIPLPKRFTEPSPERLLIKGTAPGHKRMQSLQNGNVRDLSSFIESGTFGPIKAPEKSSTRPVTPHASKDFALESSEKFSDRMSDRDSARAITPTRNQPESPQERRNSMHVRPSLRRPPHSMFGENTPPQSATMQALHSMSTKETDPPLANVTNGSTAPRTPQTFDAISNQILSLTSICTSLQREMAQLSRRSKDNATDLVSLKEATNARDEDIRKSLRELVTGLSDAGSDRTLYGGNNLFAESKGRTSPSSSRNSKGFSLPRIPSPNSFAASLDRETLLSTPSAREHTGDAAAHAASVALLEKILREMGTKEGQELLISRLTEIAAQLGREGMSTAKKLEELVEFIKKNTEISQSLIAHHNNNRGGEVRGRKYSFEEDPPRLELDFDRPPSVAQRLEALVATGAERERRKSQGPHRSGELLGDDVIQVIRSVKDSVAQGGGLTAEVKALVRELRGEVLGMGREIGRKLDQASKDGASNGADVTSVVQNGLEELKEHMNQLIRESRRQNSASAATQKIDYKEVYNVVLAAVTEKSESKEDIIDAVREAWENYKPDIELQHFGLEREELLACLKEGIQEFAPQNEPGATRDEVFAAVVEGLKHFTPPPVDNGSLSRDEILDAVRECLEEFEFPAAPMPEPRDPEVTRDEMLDAVTESLRTFDFSVNPTALTPELLQGFSQTEMIQAVRDGLKEFDFASLNRDNEGITRDDVVTAIREGLQTFGIANQNREVDGGVTRDDVVGAVTESLHTFDFSSNVHPHHNEQTITRDDMFEAVRAGLESFEFPTLSREIGDSISRGDVFDAVKESLHNFNFGALIPASDPEEKETGISREDVFEAVKDGLQTFDSALTREVRSNTGINRDDIFDAVKEGLRTFDSALTRDVGGSGNLTRNDVVDAVKDVLTTFDSALTRGNAETGATRAEIVDAMQEVMTKFHGSSITQGPSQGITRDDVVDAVKEVLEGFNSALTKNAGGAATRDEVFEAIRVGLASHESGGSVTRNDVHEVIKENLQSHHTEVGLTRDQVVDAVQEVLTSFNSALTKEASPTVTRDDLLGAVKEGLNAQTSSITRDEVIQAIKEGLQSKDLISKQEDADTITRDDVFDAVKSGFEIHDIGGSITRDDILEAVKGASFTREDILDAVKDGLQTFDSALTRGVTPTCTKADVFEAVRVGLQSQRFPPTVTREDVVEAVTDGLQTFNSAIVSVREANASKGDVFDAVKEGFETFSNALTLDIPVGVSRDDVLDAVKEGLQTFDSALTRENDVKVDREDILEAVKEGLENFDFVAAKASTELSREVVGNVTRDEVFEAVKAGLESSPHSVEKFTAQVSERIHEIMDSMRAEFKIVSDEAKQSVAAHGQDSEKLLDATKDGFEKIRSDIKAYVDRASDVTGKDEILENMRDNFATLRSEVEELVSKSSTGEFEKVHGELEHLRGSIASALVRSGASDDKDEILDALKEGFDGLKTGMEVSRSREDDEDGTPGNSKIIDALQDGFALLKAEVEKVANKPIDMTVNHEILDTLKKGLENVRADLDVLKEAQKAEQAVAEISDRAIVPLADNKSSHDIEKLEMLITQLGIKVAAIESMEPPAPQLAPGSVTKEDLAAVEEILRNVQSKVDEVVSREAIPDEDRIKKEDLDAIEILLHNTKAKLDEIDPEQSAKKEDMETMGTLVIETRDNLNSLSEHLEDVSKKDDISSLETVVREVMVGLAEIKEQVDTEFKSLDKVTKTDVEAVESVCLDIKTAIEQTVLPEFVALATKDEVNTLGTLVKETAGRIEAHAETNAKAFEDRQAEIVGVSERVTEVKSFLMEFRDAVKEKLDEGTTNVETVRTFLEGLGQTINKNGTISDDLQTMFHAMTEEFEKTNAGMVGSKLDTDEKFQQTWDKLDAQFEEKFSEVITKYDELQSFLEERATAGVEKTTEVEANILSTKQVAEDVKGLLDTLSTAVADSAEKMDEAAKTVFNRVDETFARAEEIHADSKVEHQLTREQISKTLGVVEGVQGTVTEYNPQILESIKDVLNVVGQHYEHSKTSATAIQEKIADIPPPPEIPPPVEFPKYDDTPVHEKLDKLVDHVQEAGKSVAQLEMLDKIHQQMLATAAEVSQFVTTQTQRIADDHESKEQAAQEAAIALEKRLGQKEQVEASIASLKGEEKVLKEYVTKLKTDKEDLIHQKMRLASDVSSLETALRIRREELQEMEERAEGLERRILEGVIDHSRALLLSRGNRKSARDPMSRKRVPTQRNSTANSIASSIASKTPSVTQAAVNMAMKNRSPAKGPIANQAQRRILSLSQINNNIPTGNFKRSNSVKQSGGTSSRKTSWGGSTNKSRNYGELNKENLALKEHEDEDEENREPDDHDEGGEETGNESDSHTMRRSSHGTTVITGNGSTVSGMHEGSQYAESIDGDAESDYETETDVGTGSHLGTESELSTSSAGQKDNAVIYREDFFLFRTTVLHYSGLILVSCLAGKEWIFYWEGRGLRQDLYPCGFLDEVLTFMIVFWFLIAF</sequence>
<comment type="caution">
    <text evidence="4">The sequence shown here is derived from an EMBL/GenBank/DDBJ whole genome shotgun (WGS) entry which is preliminary data.</text>
</comment>
<feature type="region of interest" description="Disordered" evidence="2">
    <location>
        <begin position="134"/>
        <end position="249"/>
    </location>
</feature>
<keyword evidence="5" id="KW-1185">Reference proteome</keyword>
<feature type="coiled-coil region" evidence="1">
    <location>
        <begin position="2262"/>
        <end position="2296"/>
    </location>
</feature>
<dbReference type="InterPro" id="IPR050163">
    <property type="entry name" value="Apolipoprotein_A1/A4/E"/>
</dbReference>
<keyword evidence="1" id="KW-0175">Coiled coil</keyword>
<evidence type="ECO:0000313" key="4">
    <source>
        <dbReference type="EMBL" id="KAA8575358.1"/>
    </source>
</evidence>
<proteinExistence type="predicted"/>
<feature type="transmembrane region" description="Helical" evidence="3">
    <location>
        <begin position="2536"/>
        <end position="2554"/>
    </location>
</feature>
<feature type="region of interest" description="Disordered" evidence="2">
    <location>
        <begin position="37"/>
        <end position="64"/>
    </location>
</feature>
<dbReference type="EMBL" id="VICG01000002">
    <property type="protein sequence ID" value="KAA8575358.1"/>
    <property type="molecule type" value="Genomic_DNA"/>
</dbReference>
<feature type="compositionally biased region" description="Low complexity" evidence="2">
    <location>
        <begin position="2325"/>
        <end position="2337"/>
    </location>
</feature>
<feature type="region of interest" description="Disordered" evidence="2">
    <location>
        <begin position="325"/>
        <end position="354"/>
    </location>
</feature>
<dbReference type="Proteomes" id="UP000322873">
    <property type="component" value="Unassembled WGS sequence"/>
</dbReference>
<organism evidence="4 5">
    <name type="scientific">Monilinia fructicola</name>
    <name type="common">Brown rot fungus</name>
    <name type="synonym">Ciboria fructicola</name>
    <dbReference type="NCBI Taxonomy" id="38448"/>
    <lineage>
        <taxon>Eukaryota</taxon>
        <taxon>Fungi</taxon>
        <taxon>Dikarya</taxon>
        <taxon>Ascomycota</taxon>
        <taxon>Pezizomycotina</taxon>
        <taxon>Leotiomycetes</taxon>
        <taxon>Helotiales</taxon>
        <taxon>Sclerotiniaceae</taxon>
        <taxon>Monilinia</taxon>
    </lineage>
</organism>
<dbReference type="VEuPathDB" id="FungiDB:MFRU_002g01350"/>
<reference evidence="4 5" key="1">
    <citation type="submission" date="2019-06" db="EMBL/GenBank/DDBJ databases">
        <title>Genome Sequence of the Brown Rot Fungal Pathogen Monilinia fructicola.</title>
        <authorList>
            <person name="De Miccolis Angelini R.M."/>
            <person name="Landi L."/>
            <person name="Abate D."/>
            <person name="Pollastro S."/>
            <person name="Romanazzi G."/>
            <person name="Faretra F."/>
        </authorList>
    </citation>
    <scope>NUCLEOTIDE SEQUENCE [LARGE SCALE GENOMIC DNA]</scope>
    <source>
        <strain evidence="4 5">Mfrc123</strain>
    </source>
</reference>
<feature type="region of interest" description="Disordered" evidence="2">
    <location>
        <begin position="2376"/>
        <end position="2517"/>
    </location>
</feature>
<evidence type="ECO:0000256" key="2">
    <source>
        <dbReference type="SAM" id="MobiDB-lite"/>
    </source>
</evidence>
<dbReference type="PANTHER" id="PTHR18976">
    <property type="entry name" value="APOLIPOPROTEIN"/>
    <property type="match status" value="1"/>
</dbReference>
<name>A0A5M9K0N5_MONFR</name>
<feature type="compositionally biased region" description="Polar residues" evidence="2">
    <location>
        <begin position="213"/>
        <end position="226"/>
    </location>
</feature>
<protein>
    <submittedName>
        <fullName evidence="4">Uncharacterized protein</fullName>
    </submittedName>
</protein>